<dbReference type="InterPro" id="IPR036305">
    <property type="entry name" value="RGS_sf"/>
</dbReference>
<dbReference type="EMBL" id="LODT01000001">
    <property type="protein sequence ID" value="KYR02815.1"/>
    <property type="molecule type" value="Genomic_DNA"/>
</dbReference>
<keyword evidence="4" id="KW-1185">Reference proteome</keyword>
<evidence type="ECO:0000256" key="1">
    <source>
        <dbReference type="SAM" id="MobiDB-lite"/>
    </source>
</evidence>
<dbReference type="STRING" id="361077.A0A152A9K5"/>
<dbReference type="PANTHER" id="PTHR10845:SF251">
    <property type="entry name" value="RGS DOMAIN-CONTAINING PROTEIN"/>
    <property type="match status" value="1"/>
</dbReference>
<evidence type="ECO:0000259" key="2">
    <source>
        <dbReference type="PROSITE" id="PS50132"/>
    </source>
</evidence>
<evidence type="ECO:0000313" key="3">
    <source>
        <dbReference type="EMBL" id="KYR02815.1"/>
    </source>
</evidence>
<dbReference type="Pfam" id="PF00615">
    <property type="entry name" value="RGS"/>
    <property type="match status" value="1"/>
</dbReference>
<gene>
    <name evidence="3" type="ORF">DLAC_00281</name>
</gene>
<feature type="domain" description="RGS" evidence="2">
    <location>
        <begin position="55"/>
        <end position="296"/>
    </location>
</feature>
<dbReference type="InterPro" id="IPR044926">
    <property type="entry name" value="RGS_subdomain_2"/>
</dbReference>
<dbReference type="InParanoid" id="A0A152A9K5"/>
<feature type="compositionally biased region" description="Acidic residues" evidence="1">
    <location>
        <begin position="206"/>
        <end position="215"/>
    </location>
</feature>
<feature type="region of interest" description="Disordered" evidence="1">
    <location>
        <begin position="115"/>
        <end position="218"/>
    </location>
</feature>
<name>A0A152A9K5_TIELA</name>
<dbReference type="SUPFAM" id="SSF48097">
    <property type="entry name" value="Regulator of G-protein signaling, RGS"/>
    <property type="match status" value="1"/>
</dbReference>
<dbReference type="PROSITE" id="PS50132">
    <property type="entry name" value="RGS"/>
    <property type="match status" value="1"/>
</dbReference>
<evidence type="ECO:0000313" key="4">
    <source>
        <dbReference type="Proteomes" id="UP000076078"/>
    </source>
</evidence>
<dbReference type="AlphaFoldDB" id="A0A152A9K5"/>
<feature type="region of interest" description="Disordered" evidence="1">
    <location>
        <begin position="1"/>
        <end position="24"/>
    </location>
</feature>
<dbReference type="Gene3D" id="1.10.167.10">
    <property type="entry name" value="Regulator of G-protein Signalling 4, domain 2"/>
    <property type="match status" value="2"/>
</dbReference>
<dbReference type="FunCoup" id="A0A152A9K5">
    <property type="interactions" value="425"/>
</dbReference>
<feature type="compositionally biased region" description="Acidic residues" evidence="1">
    <location>
        <begin position="143"/>
        <end position="155"/>
    </location>
</feature>
<dbReference type="Proteomes" id="UP000076078">
    <property type="component" value="Unassembled WGS sequence"/>
</dbReference>
<dbReference type="SMART" id="SM00315">
    <property type="entry name" value="RGS"/>
    <property type="match status" value="1"/>
</dbReference>
<sequence>MGKEKDVKLKPVSSSGKKSSAIQKSISNNSNLCNDRLSINLTKDDLTFTRNTLNNLSHLMYDETARKIFIEFSELEHSHNHILFWLEANEFKEKYIPVKSYDKSLKPEQQQMPIELPISTTKNQELLNNNVQTPNNKENEEEKEKEEDEEEEEQQQEGADKRESKKEEEEEEEQQSSQQSQLPSESSDNHLKLSASGNKVSRESSSESDDEEADESTLAAKSNMKNALYIFDKYLTPQSQLEVNLDFKTYIDIKKKIESNEIPLSIFDKSQKEIFEVIYNDSYFRFKSSSTFKYLLACTENNELSNSLSKPIKSPKKHSKKTSCFCF</sequence>
<dbReference type="InterPro" id="IPR016137">
    <property type="entry name" value="RGS"/>
</dbReference>
<dbReference type="CDD" id="cd07440">
    <property type="entry name" value="RGS"/>
    <property type="match status" value="1"/>
</dbReference>
<dbReference type="OrthoDB" id="10266999at2759"/>
<dbReference type="OMA" id="NDSYFRY"/>
<proteinExistence type="predicted"/>
<feature type="compositionally biased region" description="Polar residues" evidence="1">
    <location>
        <begin position="12"/>
        <end position="24"/>
    </location>
</feature>
<feature type="compositionally biased region" description="Polar residues" evidence="1">
    <location>
        <begin position="115"/>
        <end position="134"/>
    </location>
</feature>
<dbReference type="PANTHER" id="PTHR10845">
    <property type="entry name" value="REGULATOR OF G PROTEIN SIGNALING"/>
    <property type="match status" value="1"/>
</dbReference>
<protein>
    <recommendedName>
        <fullName evidence="2">RGS domain-containing protein</fullName>
    </recommendedName>
</protein>
<organism evidence="3 4">
    <name type="scientific">Tieghemostelium lacteum</name>
    <name type="common">Slime mold</name>
    <name type="synonym">Dictyostelium lacteum</name>
    <dbReference type="NCBI Taxonomy" id="361077"/>
    <lineage>
        <taxon>Eukaryota</taxon>
        <taxon>Amoebozoa</taxon>
        <taxon>Evosea</taxon>
        <taxon>Eumycetozoa</taxon>
        <taxon>Dictyostelia</taxon>
        <taxon>Dictyosteliales</taxon>
        <taxon>Raperosteliaceae</taxon>
        <taxon>Tieghemostelium</taxon>
    </lineage>
</organism>
<comment type="caution">
    <text evidence="3">The sequence shown here is derived from an EMBL/GenBank/DDBJ whole genome shotgun (WGS) entry which is preliminary data.</text>
</comment>
<reference evidence="3 4" key="1">
    <citation type="submission" date="2015-12" db="EMBL/GenBank/DDBJ databases">
        <title>Dictyostelia acquired genes for synthesis and detection of signals that induce cell-type specialization by lateral gene transfer from prokaryotes.</title>
        <authorList>
            <person name="Gloeckner G."/>
            <person name="Schaap P."/>
        </authorList>
    </citation>
    <scope>NUCLEOTIDE SEQUENCE [LARGE SCALE GENOMIC DNA]</scope>
    <source>
        <strain evidence="3 4">TK</strain>
    </source>
</reference>
<feature type="compositionally biased region" description="Low complexity" evidence="1">
    <location>
        <begin position="175"/>
        <end position="186"/>
    </location>
</feature>
<feature type="compositionally biased region" description="Basic and acidic residues" evidence="1">
    <location>
        <begin position="158"/>
        <end position="167"/>
    </location>
</feature>
<accession>A0A152A9K5</accession>